<keyword evidence="8" id="KW-0547">Nucleotide-binding</keyword>
<feature type="domain" description="HAMP" evidence="16">
    <location>
        <begin position="488"/>
        <end position="533"/>
    </location>
</feature>
<dbReference type="Pfam" id="PF02518">
    <property type="entry name" value="HATPase_c"/>
    <property type="match status" value="1"/>
</dbReference>
<protein>
    <recommendedName>
        <fullName evidence="3">histidine kinase</fullName>
        <ecNumber evidence="3">2.7.13.3</ecNumber>
    </recommendedName>
</protein>
<evidence type="ECO:0000256" key="1">
    <source>
        <dbReference type="ARBA" id="ARBA00000085"/>
    </source>
</evidence>
<evidence type="ECO:0000256" key="5">
    <source>
        <dbReference type="ARBA" id="ARBA00022553"/>
    </source>
</evidence>
<comment type="catalytic activity">
    <reaction evidence="1">
        <text>ATP + protein L-histidine = ADP + protein N-phospho-L-histidine.</text>
        <dbReference type="EC" id="2.7.13.3"/>
    </reaction>
</comment>
<evidence type="ECO:0000256" key="10">
    <source>
        <dbReference type="ARBA" id="ARBA00022840"/>
    </source>
</evidence>
<dbReference type="GO" id="GO:0005886">
    <property type="term" value="C:plasma membrane"/>
    <property type="evidence" value="ECO:0007669"/>
    <property type="project" value="UniProtKB-SubCell"/>
</dbReference>
<dbReference type="KEGG" id="cint:HZF06_04710"/>
<comment type="subcellular location">
    <subcellularLocation>
        <location evidence="2">Cell membrane</location>
        <topology evidence="2">Multi-pass membrane protein</topology>
    </subcellularLocation>
</comment>
<feature type="transmembrane region" description="Helical" evidence="14">
    <location>
        <begin position="368"/>
        <end position="388"/>
    </location>
</feature>
<keyword evidence="13 14" id="KW-0472">Membrane</keyword>
<feature type="transmembrane region" description="Helical" evidence="14">
    <location>
        <begin position="454"/>
        <end position="481"/>
    </location>
</feature>
<evidence type="ECO:0000256" key="3">
    <source>
        <dbReference type="ARBA" id="ARBA00012438"/>
    </source>
</evidence>
<dbReference type="SMART" id="SM00388">
    <property type="entry name" value="HisKA"/>
    <property type="match status" value="1"/>
</dbReference>
<feature type="transmembrane region" description="Helical" evidence="14">
    <location>
        <begin position="332"/>
        <end position="352"/>
    </location>
</feature>
<evidence type="ECO:0000256" key="13">
    <source>
        <dbReference type="ARBA" id="ARBA00023136"/>
    </source>
</evidence>
<keyword evidence="11 14" id="KW-1133">Transmembrane helix</keyword>
<dbReference type="SUPFAM" id="SSF47384">
    <property type="entry name" value="Homodimeric domain of signal transducing histidine kinase"/>
    <property type="match status" value="1"/>
</dbReference>
<evidence type="ECO:0000256" key="9">
    <source>
        <dbReference type="ARBA" id="ARBA00022777"/>
    </source>
</evidence>
<evidence type="ECO:0000256" key="14">
    <source>
        <dbReference type="SAM" id="Phobius"/>
    </source>
</evidence>
<evidence type="ECO:0000313" key="18">
    <source>
        <dbReference type="Proteomes" id="UP000512286"/>
    </source>
</evidence>
<feature type="transmembrane region" description="Helical" evidence="14">
    <location>
        <begin position="12"/>
        <end position="31"/>
    </location>
</feature>
<dbReference type="InterPro" id="IPR050398">
    <property type="entry name" value="HssS/ArlS-like"/>
</dbReference>
<dbReference type="Proteomes" id="UP000512286">
    <property type="component" value="Chromosome"/>
</dbReference>
<organism evidence="17 18">
    <name type="scientific">Clostridium intestinale</name>
    <dbReference type="NCBI Taxonomy" id="36845"/>
    <lineage>
        <taxon>Bacteria</taxon>
        <taxon>Bacillati</taxon>
        <taxon>Bacillota</taxon>
        <taxon>Clostridia</taxon>
        <taxon>Eubacteriales</taxon>
        <taxon>Clostridiaceae</taxon>
        <taxon>Clostridium</taxon>
    </lineage>
</organism>
<reference evidence="17 18" key="1">
    <citation type="submission" date="2020-07" db="EMBL/GenBank/DDBJ databases">
        <title>Electron transfer.</title>
        <authorList>
            <person name="Huang L."/>
            <person name="Liu X."/>
            <person name="Zhou S."/>
        </authorList>
    </citation>
    <scope>NUCLEOTIDE SEQUENCE [LARGE SCALE GENOMIC DNA]</scope>
    <source>
        <strain evidence="17 18">Lx1</strain>
    </source>
</reference>
<accession>A0A7D6ZZ24</accession>
<name>A0A7D6ZZ24_9CLOT</name>
<keyword evidence="12" id="KW-0902">Two-component regulatory system</keyword>
<evidence type="ECO:0000256" key="2">
    <source>
        <dbReference type="ARBA" id="ARBA00004651"/>
    </source>
</evidence>
<dbReference type="InterPro" id="IPR005467">
    <property type="entry name" value="His_kinase_dom"/>
</dbReference>
<dbReference type="GO" id="GO:0000155">
    <property type="term" value="F:phosphorelay sensor kinase activity"/>
    <property type="evidence" value="ECO:0007669"/>
    <property type="project" value="InterPro"/>
</dbReference>
<dbReference type="GO" id="GO:0005524">
    <property type="term" value="F:ATP binding"/>
    <property type="evidence" value="ECO:0007669"/>
    <property type="project" value="UniProtKB-KW"/>
</dbReference>
<dbReference type="FunFam" id="1.10.287.130:FF:000008">
    <property type="entry name" value="Two-component sensor histidine kinase"/>
    <property type="match status" value="1"/>
</dbReference>
<dbReference type="Gene3D" id="3.30.565.10">
    <property type="entry name" value="Histidine kinase-like ATPase, C-terminal domain"/>
    <property type="match status" value="1"/>
</dbReference>
<dbReference type="PANTHER" id="PTHR45528">
    <property type="entry name" value="SENSOR HISTIDINE KINASE CPXA"/>
    <property type="match status" value="1"/>
</dbReference>
<keyword evidence="7 14" id="KW-0812">Transmembrane</keyword>
<dbReference type="EC" id="2.7.13.3" evidence="3"/>
<dbReference type="PROSITE" id="PS50109">
    <property type="entry name" value="HIS_KIN"/>
    <property type="match status" value="1"/>
</dbReference>
<evidence type="ECO:0000256" key="4">
    <source>
        <dbReference type="ARBA" id="ARBA00022475"/>
    </source>
</evidence>
<dbReference type="CDD" id="cd00082">
    <property type="entry name" value="HisKA"/>
    <property type="match status" value="1"/>
</dbReference>
<keyword evidence="9 17" id="KW-0418">Kinase</keyword>
<dbReference type="InterPro" id="IPR036890">
    <property type="entry name" value="HATPase_C_sf"/>
</dbReference>
<dbReference type="Gene3D" id="1.10.287.130">
    <property type="match status" value="1"/>
</dbReference>
<evidence type="ECO:0000313" key="17">
    <source>
        <dbReference type="EMBL" id="QLY80894.1"/>
    </source>
</evidence>
<gene>
    <name evidence="17" type="ORF">HZF06_04710</name>
</gene>
<proteinExistence type="predicted"/>
<feature type="domain" description="Histidine kinase" evidence="15">
    <location>
        <begin position="548"/>
        <end position="761"/>
    </location>
</feature>
<dbReference type="PANTHER" id="PTHR45528:SF1">
    <property type="entry name" value="SENSOR HISTIDINE KINASE CPXA"/>
    <property type="match status" value="1"/>
</dbReference>
<dbReference type="SUPFAM" id="SSF55874">
    <property type="entry name" value="ATPase domain of HSP90 chaperone/DNA topoisomerase II/histidine kinase"/>
    <property type="match status" value="1"/>
</dbReference>
<sequence>MAIKLKGSRKVGIICIILLISSILIGGYAILDIKNNWYILKLKNYTEDVQFKNIIAEYVEAVTSSYIRYGESKSSERFNKVTESDVKEKREEYEEKYTQGKANLNQALNNGYISENSSDENSNSYYSLPDIGNINGYFDGLDKLETTYKIDDENLKKQILDERTQQYNNYDRIIADSKNFQYVLYENNNVVKANIEKEYLNDNNLEKIINNSQFYLILDGTKLGNLFQNVEGTFSPDYFIYYTRRYEDIKNYKLKLLLFLPKDLYYDDTIKYISNRYEMQNEMYKVNLIIIGLCIFIALVTFAYIMKFRKKVFIRSNNAYKEKITYRLYKKLWLEVKITLILIDALILFMLFDGFEYMIRYGSYGEKLIYLIGIFISYIISVETYKTLLKEIDEKGLKNVIKETSLLYKFYLLIKETFIIKSVGGKIAIFSVATIVFIFDIMVTSVIINTNYIYNVMAFSVILLGGVYVFLYMGTVAYIGFKFVGGFNKIVLGAHKISQGDLNYQIEGSSIAVLDALVKDINNMRSGLGNAIQNEVKSERMKTELITNVSHDLKTPLTSIINYVDLIKKGDFTKEEIEDYIKIIDRKSQRLKVLIEDLFEASSAASGEMELNIEKLDIVALLKQSIAEFEEKIKISKLDFRINIPNEKVYVMVDGKRTWRIFENQISNILKYSLDNTRVYINLEESEDRIIIIFKNISAYEIDFNEDEITERFKRGDQSRHTEGSGLGLAISKGLTELQDGLFKIKVDGDLFKVEIQLKKA</sequence>
<dbReference type="EMBL" id="CP059378">
    <property type="protein sequence ID" value="QLY80894.1"/>
    <property type="molecule type" value="Genomic_DNA"/>
</dbReference>
<dbReference type="AlphaFoldDB" id="A0A7D6ZZ24"/>
<dbReference type="PROSITE" id="PS50885">
    <property type="entry name" value="HAMP"/>
    <property type="match status" value="1"/>
</dbReference>
<feature type="transmembrane region" description="Helical" evidence="14">
    <location>
        <begin position="286"/>
        <end position="306"/>
    </location>
</feature>
<keyword evidence="5" id="KW-0597">Phosphoprotein</keyword>
<dbReference type="InterPro" id="IPR003661">
    <property type="entry name" value="HisK_dim/P_dom"/>
</dbReference>
<keyword evidence="10" id="KW-0067">ATP-binding</keyword>
<keyword evidence="4" id="KW-1003">Cell membrane</keyword>
<evidence type="ECO:0000259" key="15">
    <source>
        <dbReference type="PROSITE" id="PS50109"/>
    </source>
</evidence>
<evidence type="ECO:0000256" key="8">
    <source>
        <dbReference type="ARBA" id="ARBA00022741"/>
    </source>
</evidence>
<dbReference type="InterPro" id="IPR036097">
    <property type="entry name" value="HisK_dim/P_sf"/>
</dbReference>
<dbReference type="InterPro" id="IPR003594">
    <property type="entry name" value="HATPase_dom"/>
</dbReference>
<evidence type="ECO:0000256" key="6">
    <source>
        <dbReference type="ARBA" id="ARBA00022679"/>
    </source>
</evidence>
<evidence type="ECO:0000259" key="16">
    <source>
        <dbReference type="PROSITE" id="PS50885"/>
    </source>
</evidence>
<feature type="transmembrane region" description="Helical" evidence="14">
    <location>
        <begin position="427"/>
        <end position="448"/>
    </location>
</feature>
<dbReference type="Pfam" id="PF00512">
    <property type="entry name" value="HisKA"/>
    <property type="match status" value="1"/>
</dbReference>
<evidence type="ECO:0000256" key="12">
    <source>
        <dbReference type="ARBA" id="ARBA00023012"/>
    </source>
</evidence>
<evidence type="ECO:0000256" key="11">
    <source>
        <dbReference type="ARBA" id="ARBA00022989"/>
    </source>
</evidence>
<evidence type="ECO:0000256" key="7">
    <source>
        <dbReference type="ARBA" id="ARBA00022692"/>
    </source>
</evidence>
<dbReference type="InterPro" id="IPR003660">
    <property type="entry name" value="HAMP_dom"/>
</dbReference>
<dbReference type="RefSeq" id="WP_181602645.1">
    <property type="nucleotide sequence ID" value="NZ_CP059378.1"/>
</dbReference>
<keyword evidence="6" id="KW-0808">Transferase</keyword>